<gene>
    <name evidence="1" type="ORF">KY290_003469</name>
</gene>
<dbReference type="Proteomes" id="UP000826656">
    <property type="component" value="Unassembled WGS sequence"/>
</dbReference>
<name>A0ABQ7WUD8_SOLTU</name>
<organism evidence="1 2">
    <name type="scientific">Solanum tuberosum</name>
    <name type="common">Potato</name>
    <dbReference type="NCBI Taxonomy" id="4113"/>
    <lineage>
        <taxon>Eukaryota</taxon>
        <taxon>Viridiplantae</taxon>
        <taxon>Streptophyta</taxon>
        <taxon>Embryophyta</taxon>
        <taxon>Tracheophyta</taxon>
        <taxon>Spermatophyta</taxon>
        <taxon>Magnoliopsida</taxon>
        <taxon>eudicotyledons</taxon>
        <taxon>Gunneridae</taxon>
        <taxon>Pentapetalae</taxon>
        <taxon>asterids</taxon>
        <taxon>lamiids</taxon>
        <taxon>Solanales</taxon>
        <taxon>Solanaceae</taxon>
        <taxon>Solanoideae</taxon>
        <taxon>Solaneae</taxon>
        <taxon>Solanum</taxon>
    </lineage>
</organism>
<proteinExistence type="predicted"/>
<evidence type="ECO:0008006" key="3">
    <source>
        <dbReference type="Google" id="ProtNLM"/>
    </source>
</evidence>
<comment type="caution">
    <text evidence="1">The sequence shown here is derived from an EMBL/GenBank/DDBJ whole genome shotgun (WGS) entry which is preliminary data.</text>
</comment>
<protein>
    <recommendedName>
        <fullName evidence="3">Secreted protein</fullName>
    </recommendedName>
</protein>
<evidence type="ECO:0000313" key="1">
    <source>
        <dbReference type="EMBL" id="KAH0783871.1"/>
    </source>
</evidence>
<sequence length="87" mass="9866">MISYLLPCLTSLTVLQQPDACLCYFSPEGASSRCEGPQGKDSCSAMGIPVLGRVLRNLLILKYSCIKFNLVGFTWLFFRTRFQHQER</sequence>
<dbReference type="EMBL" id="JAIVGD010000001">
    <property type="protein sequence ID" value="KAH0783871.1"/>
    <property type="molecule type" value="Genomic_DNA"/>
</dbReference>
<reference evidence="1 2" key="1">
    <citation type="journal article" date="2021" name="bioRxiv">
        <title>Chromosome-scale and haplotype-resolved genome assembly of a tetraploid potato cultivar.</title>
        <authorList>
            <person name="Sun H."/>
            <person name="Jiao W.-B."/>
            <person name="Krause K."/>
            <person name="Campoy J.A."/>
            <person name="Goel M."/>
            <person name="Folz-Donahue K."/>
            <person name="Kukat C."/>
            <person name="Huettel B."/>
            <person name="Schneeberger K."/>
        </authorList>
    </citation>
    <scope>NUCLEOTIDE SEQUENCE [LARGE SCALE GENOMIC DNA]</scope>
    <source>
        <strain evidence="1">SolTubOtavaFocal</strain>
        <tissue evidence="1">Leaves</tissue>
    </source>
</reference>
<accession>A0ABQ7WUD8</accession>
<evidence type="ECO:0000313" key="2">
    <source>
        <dbReference type="Proteomes" id="UP000826656"/>
    </source>
</evidence>
<keyword evidence="2" id="KW-1185">Reference proteome</keyword>